<name>A0A1M5FS09_STRHI</name>
<reference evidence="3 4" key="1">
    <citation type="submission" date="2016-11" db="EMBL/GenBank/DDBJ databases">
        <authorList>
            <person name="Jaros S."/>
            <person name="Januszkiewicz K."/>
            <person name="Wedrychowicz H."/>
        </authorList>
    </citation>
    <scope>NUCLEOTIDE SEQUENCE [LARGE SCALE GENOMIC DNA]</scope>
    <source>
        <strain evidence="3 4">DSM 44523</strain>
    </source>
</reference>
<organism evidence="3 4">
    <name type="scientific">Streptoalloteichus hindustanus</name>
    <dbReference type="NCBI Taxonomy" id="2017"/>
    <lineage>
        <taxon>Bacteria</taxon>
        <taxon>Bacillati</taxon>
        <taxon>Actinomycetota</taxon>
        <taxon>Actinomycetes</taxon>
        <taxon>Pseudonocardiales</taxon>
        <taxon>Pseudonocardiaceae</taxon>
        <taxon>Streptoalloteichus</taxon>
    </lineage>
</organism>
<keyword evidence="2" id="KW-0732">Signal</keyword>
<feature type="chain" id="PRO_5039463502" description="Lipoprotein" evidence="2">
    <location>
        <begin position="22"/>
        <end position="159"/>
    </location>
</feature>
<keyword evidence="4" id="KW-1185">Reference proteome</keyword>
<dbReference type="OrthoDB" id="4532354at2"/>
<feature type="signal peptide" evidence="2">
    <location>
        <begin position="1"/>
        <end position="21"/>
    </location>
</feature>
<dbReference type="STRING" id="2017.SAMN05444320_105567"/>
<evidence type="ECO:0000256" key="2">
    <source>
        <dbReference type="SAM" id="SignalP"/>
    </source>
</evidence>
<dbReference type="EMBL" id="FQVN01000005">
    <property type="protein sequence ID" value="SHF94305.1"/>
    <property type="molecule type" value="Genomic_DNA"/>
</dbReference>
<accession>A0A1M5FS09</accession>
<evidence type="ECO:0000313" key="4">
    <source>
        <dbReference type="Proteomes" id="UP000184501"/>
    </source>
</evidence>
<feature type="compositionally biased region" description="Low complexity" evidence="1">
    <location>
        <begin position="143"/>
        <end position="159"/>
    </location>
</feature>
<evidence type="ECO:0000313" key="3">
    <source>
        <dbReference type="EMBL" id="SHF94305.1"/>
    </source>
</evidence>
<evidence type="ECO:0000256" key="1">
    <source>
        <dbReference type="SAM" id="MobiDB-lite"/>
    </source>
</evidence>
<dbReference type="AlphaFoldDB" id="A0A1M5FS09"/>
<sequence>MRTRWMVVAGLVALLGSGCVAHPSVPVESDERIANELRSLRGTGRTRPLKDVVPGDWDAVHILSGPMSRRLVERTVGVPVDMDEVFLEDADLLLLMRGGAVVRVVSTGFHALNNGRYSTSAQLVTAQDPNNVGIGVVDPNSPPSSSAPRSSPRQAPATS</sequence>
<evidence type="ECO:0008006" key="5">
    <source>
        <dbReference type="Google" id="ProtNLM"/>
    </source>
</evidence>
<dbReference type="PROSITE" id="PS51257">
    <property type="entry name" value="PROKAR_LIPOPROTEIN"/>
    <property type="match status" value="1"/>
</dbReference>
<dbReference type="Proteomes" id="UP000184501">
    <property type="component" value="Unassembled WGS sequence"/>
</dbReference>
<protein>
    <recommendedName>
        <fullName evidence="5">Lipoprotein</fullName>
    </recommendedName>
</protein>
<feature type="region of interest" description="Disordered" evidence="1">
    <location>
        <begin position="130"/>
        <end position="159"/>
    </location>
</feature>
<proteinExistence type="predicted"/>
<gene>
    <name evidence="3" type="ORF">SAMN05444320_105567</name>
</gene>
<dbReference type="RefSeq" id="WP_143174239.1">
    <property type="nucleotide sequence ID" value="NZ_FQVN01000005.1"/>
</dbReference>